<evidence type="ECO:0008006" key="4">
    <source>
        <dbReference type="Google" id="ProtNLM"/>
    </source>
</evidence>
<dbReference type="SUPFAM" id="SSF141072">
    <property type="entry name" value="CalX-like"/>
    <property type="match status" value="1"/>
</dbReference>
<sequence length="422" mass="45845">MKRILTILALAAAVIAAASCEKEGNKDGQPTIQFSRSLYQLYTAASVDVSVQISSPATEDLSIPLAFGGTATIDEDYSVSSSAITIPAGESTGSITVTYIAMEEGEEINITMASIPEGYAEGSRRSAIVSYVAQEAIIYSFEYESGDLLDRYIVNISLTGATSQEDYVFDTETVVPVSVTGEGASLINIENDGFVFNAGESTGRLTMTINDDSFAGNVPATISVADDRYVGGNVPSMTIYVKGILTPETILGTWEFDEIINLDELELWFEEMWDDPTLLPTHNEGFTLTFGGSEGSYTITPGGEGDFMNYYRETTISHTAPVNPVSGSITLGAYTSDEAQMFTAEVDTPRQQITYFRLAEVNRAFSAETETIGAGTIAMRLRNDGKLEIYIKDYDQPPFGEMWWDGFDPDMFSFAATFTKAE</sequence>
<dbReference type="InterPro" id="IPR038081">
    <property type="entry name" value="CalX-like_sf"/>
</dbReference>
<evidence type="ECO:0000313" key="3">
    <source>
        <dbReference type="Proteomes" id="UP000823661"/>
    </source>
</evidence>
<dbReference type="Gene3D" id="2.60.40.2030">
    <property type="match status" value="1"/>
</dbReference>
<evidence type="ECO:0000313" key="2">
    <source>
        <dbReference type="EMBL" id="MBO8453066.1"/>
    </source>
</evidence>
<name>A0A9D9HJ26_9BACT</name>
<organism evidence="2 3">
    <name type="scientific">Candidatus Cryptobacteroides intestinavium</name>
    <dbReference type="NCBI Taxonomy" id="2840766"/>
    <lineage>
        <taxon>Bacteria</taxon>
        <taxon>Pseudomonadati</taxon>
        <taxon>Bacteroidota</taxon>
        <taxon>Bacteroidia</taxon>
        <taxon>Bacteroidales</taxon>
        <taxon>Candidatus Cryptobacteroides</taxon>
    </lineage>
</organism>
<protein>
    <recommendedName>
        <fullName evidence="4">Calx-beta domain-containing protein</fullName>
    </recommendedName>
</protein>
<keyword evidence="1" id="KW-0732">Signal</keyword>
<dbReference type="PROSITE" id="PS51257">
    <property type="entry name" value="PROKAR_LIPOPROTEIN"/>
    <property type="match status" value="1"/>
</dbReference>
<comment type="caution">
    <text evidence="2">The sequence shown here is derived from an EMBL/GenBank/DDBJ whole genome shotgun (WGS) entry which is preliminary data.</text>
</comment>
<dbReference type="AlphaFoldDB" id="A0A9D9HJ26"/>
<dbReference type="Proteomes" id="UP000823661">
    <property type="component" value="Unassembled WGS sequence"/>
</dbReference>
<accession>A0A9D9HJ26</accession>
<proteinExistence type="predicted"/>
<gene>
    <name evidence="2" type="ORF">IAC06_09340</name>
</gene>
<evidence type="ECO:0000256" key="1">
    <source>
        <dbReference type="SAM" id="SignalP"/>
    </source>
</evidence>
<feature type="signal peptide" evidence="1">
    <location>
        <begin position="1"/>
        <end position="18"/>
    </location>
</feature>
<reference evidence="2" key="1">
    <citation type="submission" date="2020-10" db="EMBL/GenBank/DDBJ databases">
        <authorList>
            <person name="Gilroy R."/>
        </authorList>
    </citation>
    <scope>NUCLEOTIDE SEQUENCE</scope>
    <source>
        <strain evidence="2">B1-20833</strain>
    </source>
</reference>
<dbReference type="EMBL" id="JADIMI010000088">
    <property type="protein sequence ID" value="MBO8453066.1"/>
    <property type="molecule type" value="Genomic_DNA"/>
</dbReference>
<reference evidence="2" key="2">
    <citation type="journal article" date="2021" name="PeerJ">
        <title>Extensive microbial diversity within the chicken gut microbiome revealed by metagenomics and culture.</title>
        <authorList>
            <person name="Gilroy R."/>
            <person name="Ravi A."/>
            <person name="Getino M."/>
            <person name="Pursley I."/>
            <person name="Horton D.L."/>
            <person name="Alikhan N.F."/>
            <person name="Baker D."/>
            <person name="Gharbi K."/>
            <person name="Hall N."/>
            <person name="Watson M."/>
            <person name="Adriaenssens E.M."/>
            <person name="Foster-Nyarko E."/>
            <person name="Jarju S."/>
            <person name="Secka A."/>
            <person name="Antonio M."/>
            <person name="Oren A."/>
            <person name="Chaudhuri R.R."/>
            <person name="La Ragione R."/>
            <person name="Hildebrand F."/>
            <person name="Pallen M.J."/>
        </authorList>
    </citation>
    <scope>NUCLEOTIDE SEQUENCE</scope>
    <source>
        <strain evidence="2">B1-20833</strain>
    </source>
</reference>
<feature type="chain" id="PRO_5038650754" description="Calx-beta domain-containing protein" evidence="1">
    <location>
        <begin position="19"/>
        <end position="422"/>
    </location>
</feature>